<sequence>MRFETEESRRRQRRRDGEETKRWRRVEEDTKKMVEVKPILFPFELVSPSPSPPPSPPPSPRFHNNKLHTQMEFSRR</sequence>
<reference evidence="2 3" key="2">
    <citation type="journal article" date="2009" name="PLoS ONE">
        <title>An integrated genetic and cytogenetic map of the cucumber genome.</title>
        <authorList>
            <person name="Ren Y."/>
            <person name="Zhang Z."/>
            <person name="Liu J."/>
            <person name="Staub J.E."/>
            <person name="Han Y."/>
            <person name="Cheng Z."/>
            <person name="Li X."/>
            <person name="Lu J."/>
            <person name="Miao H."/>
            <person name="Kang H."/>
            <person name="Xie B."/>
            <person name="Gu X."/>
            <person name="Wang X."/>
            <person name="Du Y."/>
            <person name="Jin W."/>
            <person name="Huang S."/>
        </authorList>
    </citation>
    <scope>NUCLEOTIDE SEQUENCE [LARGE SCALE GENOMIC DNA]</scope>
    <source>
        <strain evidence="3">cv. 9930</strain>
    </source>
</reference>
<feature type="compositionally biased region" description="Polar residues" evidence="1">
    <location>
        <begin position="67"/>
        <end position="76"/>
    </location>
</feature>
<reference evidence="2 3" key="1">
    <citation type="journal article" date="2009" name="Nat. Genet.">
        <title>The genome of the cucumber, Cucumis sativus L.</title>
        <authorList>
            <person name="Huang S."/>
            <person name="Li R."/>
            <person name="Zhang Z."/>
            <person name="Li L."/>
            <person name="Gu X."/>
            <person name="Fan W."/>
            <person name="Lucas W.J."/>
            <person name="Wang X."/>
            <person name="Xie B."/>
            <person name="Ni P."/>
            <person name="Ren Y."/>
            <person name="Zhu H."/>
            <person name="Li J."/>
            <person name="Lin K."/>
            <person name="Jin W."/>
            <person name="Fei Z."/>
            <person name="Li G."/>
            <person name="Staub J."/>
            <person name="Kilian A."/>
            <person name="van der Vossen E.A."/>
            <person name="Wu Y."/>
            <person name="Guo J."/>
            <person name="He J."/>
            <person name="Jia Z."/>
            <person name="Ren Y."/>
            <person name="Tian G."/>
            <person name="Lu Y."/>
            <person name="Ruan J."/>
            <person name="Qian W."/>
            <person name="Wang M."/>
            <person name="Huang Q."/>
            <person name="Li B."/>
            <person name="Xuan Z."/>
            <person name="Cao J."/>
            <person name="Asan"/>
            <person name="Wu Z."/>
            <person name="Zhang J."/>
            <person name="Cai Q."/>
            <person name="Bai Y."/>
            <person name="Zhao B."/>
            <person name="Han Y."/>
            <person name="Li Y."/>
            <person name="Li X."/>
            <person name="Wang S."/>
            <person name="Shi Q."/>
            <person name="Liu S."/>
            <person name="Cho W.K."/>
            <person name="Kim J.Y."/>
            <person name="Xu Y."/>
            <person name="Heller-Uszynska K."/>
            <person name="Miao H."/>
            <person name="Cheng Z."/>
            <person name="Zhang S."/>
            <person name="Wu J."/>
            <person name="Yang Y."/>
            <person name="Kang H."/>
            <person name="Li M."/>
            <person name="Liang H."/>
            <person name="Ren X."/>
            <person name="Shi Z."/>
            <person name="Wen M."/>
            <person name="Jian M."/>
            <person name="Yang H."/>
            <person name="Zhang G."/>
            <person name="Yang Z."/>
            <person name="Chen R."/>
            <person name="Liu S."/>
            <person name="Li J."/>
            <person name="Ma L."/>
            <person name="Liu H."/>
            <person name="Zhou Y."/>
            <person name="Zhao J."/>
            <person name="Fang X."/>
            <person name="Li G."/>
            <person name="Fang L."/>
            <person name="Li Y."/>
            <person name="Liu D."/>
            <person name="Zheng H."/>
            <person name="Zhang Y."/>
            <person name="Qin N."/>
            <person name="Li Z."/>
            <person name="Yang G."/>
            <person name="Yang S."/>
            <person name="Bolund L."/>
            <person name="Kristiansen K."/>
            <person name="Zheng H."/>
            <person name="Li S."/>
            <person name="Zhang X."/>
            <person name="Yang H."/>
            <person name="Wang J."/>
            <person name="Sun R."/>
            <person name="Zhang B."/>
            <person name="Jiang S."/>
            <person name="Wang J."/>
            <person name="Du Y."/>
            <person name="Li S."/>
        </authorList>
    </citation>
    <scope>NUCLEOTIDE SEQUENCE [LARGE SCALE GENOMIC DNA]</scope>
    <source>
        <strain evidence="3">cv. 9930</strain>
    </source>
</reference>
<feature type="compositionally biased region" description="Pro residues" evidence="1">
    <location>
        <begin position="49"/>
        <end position="60"/>
    </location>
</feature>
<reference evidence="2 3" key="3">
    <citation type="journal article" date="2010" name="BMC Genomics">
        <title>Transcriptome sequencing and comparative analysis of cucumber flowers with different sex types.</title>
        <authorList>
            <person name="Guo S."/>
            <person name="Zheng Y."/>
            <person name="Joung J.G."/>
            <person name="Liu S."/>
            <person name="Zhang Z."/>
            <person name="Crasta O.R."/>
            <person name="Sobral B.W."/>
            <person name="Xu Y."/>
            <person name="Huang S."/>
            <person name="Fei Z."/>
        </authorList>
    </citation>
    <scope>NUCLEOTIDE SEQUENCE [LARGE SCALE GENOMIC DNA]</scope>
    <source>
        <strain evidence="3">cv. 9930</strain>
    </source>
</reference>
<dbReference type="Proteomes" id="UP000029981">
    <property type="component" value="Chromosome 6"/>
</dbReference>
<evidence type="ECO:0000313" key="2">
    <source>
        <dbReference type="EMBL" id="KGN47539.1"/>
    </source>
</evidence>
<reference evidence="2 3" key="4">
    <citation type="journal article" date="2011" name="BMC Genomics">
        <title>RNA-Seq improves annotation of protein-coding genes in the cucumber genome.</title>
        <authorList>
            <person name="Li Z."/>
            <person name="Zhang Z."/>
            <person name="Yan P."/>
            <person name="Huang S."/>
            <person name="Fei Z."/>
            <person name="Lin K."/>
        </authorList>
    </citation>
    <scope>NUCLEOTIDE SEQUENCE [LARGE SCALE GENOMIC DNA]</scope>
    <source>
        <strain evidence="3">cv. 9930</strain>
    </source>
</reference>
<feature type="region of interest" description="Disordered" evidence="1">
    <location>
        <begin position="44"/>
        <end position="76"/>
    </location>
</feature>
<evidence type="ECO:0000313" key="3">
    <source>
        <dbReference type="Proteomes" id="UP000029981"/>
    </source>
</evidence>
<feature type="region of interest" description="Disordered" evidence="1">
    <location>
        <begin position="1"/>
        <end position="21"/>
    </location>
</feature>
<gene>
    <name evidence="2" type="ORF">Csa_6G358030</name>
</gene>
<dbReference type="EMBL" id="CM002927">
    <property type="protein sequence ID" value="KGN47539.1"/>
    <property type="molecule type" value="Genomic_DNA"/>
</dbReference>
<dbReference type="AlphaFoldDB" id="A0A0A0KFG4"/>
<dbReference type="Gramene" id="KGN47539">
    <property type="protein sequence ID" value="KGN47539"/>
    <property type="gene ID" value="Csa_6G358030"/>
</dbReference>
<organism evidence="2 3">
    <name type="scientific">Cucumis sativus</name>
    <name type="common">Cucumber</name>
    <dbReference type="NCBI Taxonomy" id="3659"/>
    <lineage>
        <taxon>Eukaryota</taxon>
        <taxon>Viridiplantae</taxon>
        <taxon>Streptophyta</taxon>
        <taxon>Embryophyta</taxon>
        <taxon>Tracheophyta</taxon>
        <taxon>Spermatophyta</taxon>
        <taxon>Magnoliopsida</taxon>
        <taxon>eudicotyledons</taxon>
        <taxon>Gunneridae</taxon>
        <taxon>Pentapetalae</taxon>
        <taxon>rosids</taxon>
        <taxon>fabids</taxon>
        <taxon>Cucurbitales</taxon>
        <taxon>Cucurbitaceae</taxon>
        <taxon>Benincaseae</taxon>
        <taxon>Cucumis</taxon>
    </lineage>
</organism>
<evidence type="ECO:0000256" key="1">
    <source>
        <dbReference type="SAM" id="MobiDB-lite"/>
    </source>
</evidence>
<protein>
    <submittedName>
        <fullName evidence="2">Uncharacterized protein</fullName>
    </submittedName>
</protein>
<name>A0A0A0KFG4_CUCSA</name>
<keyword evidence="3" id="KW-1185">Reference proteome</keyword>
<accession>A0A0A0KFG4</accession>
<proteinExistence type="predicted"/>